<proteinExistence type="predicted"/>
<keyword evidence="3" id="KW-0548">Nucleotidyltransferase</keyword>
<evidence type="ECO:0000259" key="2">
    <source>
        <dbReference type="Pfam" id="PF13966"/>
    </source>
</evidence>
<name>A0A6L2KK61_TANCI</name>
<evidence type="ECO:0000313" key="3">
    <source>
        <dbReference type="EMBL" id="GEU49289.1"/>
    </source>
</evidence>
<keyword evidence="1" id="KW-0175">Coiled coil</keyword>
<dbReference type="InterPro" id="IPR026960">
    <property type="entry name" value="RVT-Znf"/>
</dbReference>
<keyword evidence="3" id="KW-0695">RNA-directed DNA polymerase</keyword>
<evidence type="ECO:0000256" key="1">
    <source>
        <dbReference type="SAM" id="Coils"/>
    </source>
</evidence>
<feature type="domain" description="Reverse transcriptase zinc-binding" evidence="2">
    <location>
        <begin position="25"/>
        <end position="106"/>
    </location>
</feature>
<gene>
    <name evidence="3" type="ORF">Tci_021267</name>
</gene>
<organism evidence="3">
    <name type="scientific">Tanacetum cinerariifolium</name>
    <name type="common">Dalmatian daisy</name>
    <name type="synonym">Chrysanthemum cinerariifolium</name>
    <dbReference type="NCBI Taxonomy" id="118510"/>
    <lineage>
        <taxon>Eukaryota</taxon>
        <taxon>Viridiplantae</taxon>
        <taxon>Streptophyta</taxon>
        <taxon>Embryophyta</taxon>
        <taxon>Tracheophyta</taxon>
        <taxon>Spermatophyta</taxon>
        <taxon>Magnoliopsida</taxon>
        <taxon>eudicotyledons</taxon>
        <taxon>Gunneridae</taxon>
        <taxon>Pentapetalae</taxon>
        <taxon>asterids</taxon>
        <taxon>campanulids</taxon>
        <taxon>Asterales</taxon>
        <taxon>Asteraceae</taxon>
        <taxon>Asteroideae</taxon>
        <taxon>Anthemideae</taxon>
        <taxon>Anthemidinae</taxon>
        <taxon>Tanacetum</taxon>
    </lineage>
</organism>
<dbReference type="GO" id="GO:0003964">
    <property type="term" value="F:RNA-directed DNA polymerase activity"/>
    <property type="evidence" value="ECO:0007669"/>
    <property type="project" value="UniProtKB-KW"/>
</dbReference>
<dbReference type="Pfam" id="PF13966">
    <property type="entry name" value="zf-RVT"/>
    <property type="match status" value="1"/>
</dbReference>
<dbReference type="AlphaFoldDB" id="A0A6L2KK61"/>
<comment type="caution">
    <text evidence="3">The sequence shown here is derived from an EMBL/GenBank/DDBJ whole genome shotgun (WGS) entry which is preliminary data.</text>
</comment>
<protein>
    <submittedName>
        <fullName evidence="3">RNA-directed DNA polymerase, eukaryota</fullName>
    </submittedName>
</protein>
<dbReference type="EMBL" id="BKCJ010002543">
    <property type="protein sequence ID" value="GEU49289.1"/>
    <property type="molecule type" value="Genomic_DNA"/>
</dbReference>
<reference evidence="3" key="1">
    <citation type="journal article" date="2019" name="Sci. Rep.">
        <title>Draft genome of Tanacetum cinerariifolium, the natural source of mosquito coil.</title>
        <authorList>
            <person name="Yamashiro T."/>
            <person name="Shiraishi A."/>
            <person name="Satake H."/>
            <person name="Nakayama K."/>
        </authorList>
    </citation>
    <scope>NUCLEOTIDE SEQUENCE</scope>
</reference>
<keyword evidence="3" id="KW-0808">Transferase</keyword>
<feature type="coiled-coil region" evidence="1">
    <location>
        <begin position="312"/>
        <end position="339"/>
    </location>
</feature>
<accession>A0A6L2KK61</accession>
<sequence>MFSQPGLFILSLEEICELSEDGEFQVKEVRNILDELILPFHLEPTRWVKYVPIKINVFAWRARRDCLPTRSNLIHRGVVLDSAVCPLCQVDEENIDHIIFQCDLAKIVFRKICCWWELIWQDLSSYSEWSSWFFNIRLPTKVKAMLEGVFYVAWWSIWVLRNRTIFDETPPRRSALHKDAYEKKLIQVLKIHTDDNVADLLTKAFDISRSKLSTVRQRACIQIGEEKAKTGLNIEECNFNKLGDLVGKGNDYAVNDGRSTDKIKVLNAEAEGISVAGETLSTATLAVSTTSVQPVLLCSFENQEAKMDMRKVIDLEKTKTTHANEIDSLKRRVKKLERINKSRTYKLKRLYKVGLTARVESLDNEEILGEDASKQGRRIDDIDANEDITLVNVQDNTKMFDADKDLGGEELFVEQEVIANKKKIGEVTLAQTLTVLKTSKPKAKGDKGKGIMVEEHVKHKKKDQIGLDEEAALKLQAGFDEEQRLAREKAKKELEANIASIETLDDVQAKIDTDHQLTERLQAEEQQELTEFDKIQEMFDRAFKRVNIFEPIRSELVEGKEKRVGEELIQKRAKKQKVKDDKETAELTQLMEIYPNEEDVEIDAIPLAVKSPGIVDWKIHNEEKKAIIKS</sequence>